<feature type="transmembrane region" description="Helical" evidence="1">
    <location>
        <begin position="158"/>
        <end position="178"/>
    </location>
</feature>
<dbReference type="RefSeq" id="WP_338910715.1">
    <property type="nucleotide sequence ID" value="NZ_CP062176.1"/>
</dbReference>
<feature type="transmembrane region" description="Helical" evidence="1">
    <location>
        <begin position="54"/>
        <end position="74"/>
    </location>
</feature>
<reference evidence="4 5" key="1">
    <citation type="submission" date="2020-09" db="EMBL/GenBank/DDBJ databases">
        <title>Genome sequences of Mycetohabitans spp.</title>
        <authorList>
            <person name="Carter M.E."/>
            <person name="Carpenter S.C.D."/>
            <person name="Bogdanove A.J."/>
        </authorList>
    </citation>
    <scope>NUCLEOTIDE SEQUENCE [LARGE SCALE GENOMIC DNA]</scope>
    <source>
        <strain evidence="4 5">B12</strain>
    </source>
</reference>
<feature type="transmembrane region" description="Helical" evidence="1">
    <location>
        <begin position="273"/>
        <end position="292"/>
    </location>
</feature>
<evidence type="ECO:0000259" key="3">
    <source>
        <dbReference type="Pfam" id="PF19040"/>
    </source>
</evidence>
<dbReference type="InterPro" id="IPR050879">
    <property type="entry name" value="Acyltransferase_3"/>
</dbReference>
<protein>
    <submittedName>
        <fullName evidence="4">Acyltransferase</fullName>
    </submittedName>
</protein>
<feature type="transmembrane region" description="Helical" evidence="1">
    <location>
        <begin position="364"/>
        <end position="385"/>
    </location>
</feature>
<proteinExistence type="predicted"/>
<sequence>MFMLHQSNVYQNHKSANATWQNENFYRPDIDGLRAVAVFIVMLCHAKFGGFDGGYVGVDVFFVISGYVVASSIMRSAATGNFRFIEFYLRRARRLMPALFLMLATVLAFTLLLRVPSDAYDVAKAAGYITLMAVNIHFSKEWNYFSARPEDQPLLHTWSLSVEEQFYLIFPLVLIFLLRRGKWCSLLVLSALAIMSLCMSEVNAKNANVGAYYLFHNRVFELLIGVLIAFGGSKLTKGARSIYFDVLLLLGFACIGWRTFTFSGDTRFPGINALWPCLGAACIIVAGARARFTVGLLKNPLFVFIGKISYSLYLWHWPVLFVFWTLGKTEKNQMLLAISVTFLVSSVAYLLVERPLRVMLMSKKRAVITFMVGPLLFAGSVVAIGKNTDGFLFAYPKAVKDEYELAGTGVFDLPFADRCWNQVEVTAAKDCSVGNVDYGKKAVLWGDSHSYQMVDFFDRLGKDYGLSVHTLSYTMCPPIARVPEEAGDPKLAAVHRRCVLHDKAVMDYVLTDPEIKIVFMAAIWQLYANDDQSEQPKPQIHGFMPGEIDAELESTISKLRHAGKKVVLLDDVPSIPFELINCNFYNKLRFPMSNRDCKFSVDVAKQEHEAAKQILARLKERFPDISIIHTYDVPCDEKFCYMGIDGVPLYRYGDNGHLGLGGSRVYYDAYKKKHPNELGEILADGV</sequence>
<accession>A0ABZ2Q4W3</accession>
<feature type="domain" description="Acyltransferase 3" evidence="2">
    <location>
        <begin position="29"/>
        <end position="351"/>
    </location>
</feature>
<dbReference type="InterPro" id="IPR043968">
    <property type="entry name" value="SGNH"/>
</dbReference>
<dbReference type="Proteomes" id="UP001493153">
    <property type="component" value="Chromosome"/>
</dbReference>
<feature type="transmembrane region" description="Helical" evidence="1">
    <location>
        <begin position="333"/>
        <end position="352"/>
    </location>
</feature>
<evidence type="ECO:0000259" key="2">
    <source>
        <dbReference type="Pfam" id="PF01757"/>
    </source>
</evidence>
<dbReference type="GO" id="GO:0016746">
    <property type="term" value="F:acyltransferase activity"/>
    <property type="evidence" value="ECO:0007669"/>
    <property type="project" value="UniProtKB-KW"/>
</dbReference>
<organism evidence="4 5">
    <name type="scientific">Mycetohabitans rhizoxinica</name>
    <dbReference type="NCBI Taxonomy" id="412963"/>
    <lineage>
        <taxon>Bacteria</taxon>
        <taxon>Pseudomonadati</taxon>
        <taxon>Pseudomonadota</taxon>
        <taxon>Betaproteobacteria</taxon>
        <taxon>Burkholderiales</taxon>
        <taxon>Burkholderiaceae</taxon>
        <taxon>Mycetohabitans</taxon>
    </lineage>
</organism>
<dbReference type="InterPro" id="IPR002656">
    <property type="entry name" value="Acyl_transf_3_dom"/>
</dbReference>
<feature type="transmembrane region" description="Helical" evidence="1">
    <location>
        <begin position="185"/>
        <end position="204"/>
    </location>
</feature>
<gene>
    <name evidence="4" type="ORF">IHE29_10530</name>
</gene>
<feature type="transmembrane region" description="Helical" evidence="1">
    <location>
        <begin position="95"/>
        <end position="113"/>
    </location>
</feature>
<evidence type="ECO:0000256" key="1">
    <source>
        <dbReference type="SAM" id="Phobius"/>
    </source>
</evidence>
<evidence type="ECO:0000313" key="5">
    <source>
        <dbReference type="Proteomes" id="UP001493153"/>
    </source>
</evidence>
<dbReference type="PANTHER" id="PTHR23028">
    <property type="entry name" value="ACETYLTRANSFERASE"/>
    <property type="match status" value="1"/>
</dbReference>
<keyword evidence="4" id="KW-0808">Transferase</keyword>
<name>A0ABZ2Q4W3_9BURK</name>
<keyword evidence="1" id="KW-0812">Transmembrane</keyword>
<feature type="transmembrane region" description="Helical" evidence="1">
    <location>
        <begin position="242"/>
        <end position="261"/>
    </location>
</feature>
<keyword evidence="1" id="KW-0472">Membrane</keyword>
<feature type="transmembrane region" description="Helical" evidence="1">
    <location>
        <begin position="210"/>
        <end position="230"/>
    </location>
</feature>
<evidence type="ECO:0000313" key="4">
    <source>
        <dbReference type="EMBL" id="WXK39674.1"/>
    </source>
</evidence>
<dbReference type="Pfam" id="PF19040">
    <property type="entry name" value="SGNH"/>
    <property type="match status" value="1"/>
</dbReference>
<dbReference type="EMBL" id="CP062176">
    <property type="protein sequence ID" value="WXK39674.1"/>
    <property type="molecule type" value="Genomic_DNA"/>
</dbReference>
<feature type="transmembrane region" description="Helical" evidence="1">
    <location>
        <begin position="304"/>
        <end position="327"/>
    </location>
</feature>
<dbReference type="Pfam" id="PF01757">
    <property type="entry name" value="Acyl_transf_3"/>
    <property type="match status" value="1"/>
</dbReference>
<keyword evidence="5" id="KW-1185">Reference proteome</keyword>
<keyword evidence="1" id="KW-1133">Transmembrane helix</keyword>
<dbReference type="PANTHER" id="PTHR23028:SF53">
    <property type="entry name" value="ACYL_TRANSF_3 DOMAIN-CONTAINING PROTEIN"/>
    <property type="match status" value="1"/>
</dbReference>
<keyword evidence="4" id="KW-0012">Acyltransferase</keyword>
<feature type="domain" description="SGNH" evidence="3">
    <location>
        <begin position="429"/>
        <end position="668"/>
    </location>
</feature>